<evidence type="ECO:0000256" key="7">
    <source>
        <dbReference type="ARBA" id="ARBA00022833"/>
    </source>
</evidence>
<dbReference type="SMART" id="SM00360">
    <property type="entry name" value="RRM"/>
    <property type="match status" value="1"/>
</dbReference>
<keyword evidence="5" id="KW-0747">Spliceosome</keyword>
<evidence type="ECO:0000256" key="9">
    <source>
        <dbReference type="ARBA" id="ARBA00023187"/>
    </source>
</evidence>
<dbReference type="Gene3D" id="3.30.70.330">
    <property type="match status" value="1"/>
</dbReference>
<dbReference type="PROSITE" id="PS50103">
    <property type="entry name" value="ZF_C3H1"/>
    <property type="match status" value="1"/>
</dbReference>
<dbReference type="Pfam" id="PF16131">
    <property type="entry name" value="Torus"/>
    <property type="match status" value="1"/>
</dbReference>
<dbReference type="InterPro" id="IPR032297">
    <property type="entry name" value="Torus"/>
</dbReference>
<evidence type="ECO:0000256" key="3">
    <source>
        <dbReference type="ARBA" id="ARBA00022664"/>
    </source>
</evidence>
<evidence type="ECO:0000259" key="15">
    <source>
        <dbReference type="PROSITE" id="PS50102"/>
    </source>
</evidence>
<evidence type="ECO:0000259" key="16">
    <source>
        <dbReference type="PROSITE" id="PS50103"/>
    </source>
</evidence>
<feature type="domain" description="C3H1-type" evidence="16">
    <location>
        <begin position="110"/>
        <end position="137"/>
    </location>
</feature>
<evidence type="ECO:0000256" key="11">
    <source>
        <dbReference type="ARBA" id="ARBA00023306"/>
    </source>
</evidence>
<feature type="domain" description="RRM" evidence="15">
    <location>
        <begin position="175"/>
        <end position="250"/>
    </location>
</feature>
<dbReference type="GO" id="GO:0008270">
    <property type="term" value="F:zinc ion binding"/>
    <property type="evidence" value="ECO:0007669"/>
    <property type="project" value="UniProtKB-KW"/>
</dbReference>
<dbReference type="PROSITE" id="PS50102">
    <property type="entry name" value="RRM"/>
    <property type="match status" value="1"/>
</dbReference>
<dbReference type="Pfam" id="PF00076">
    <property type="entry name" value="RRM_1"/>
    <property type="match status" value="1"/>
</dbReference>
<dbReference type="InterPro" id="IPR000504">
    <property type="entry name" value="RRM_dom"/>
</dbReference>
<dbReference type="CDD" id="cd12360">
    <property type="entry name" value="RRM_cwf2"/>
    <property type="match status" value="1"/>
</dbReference>
<evidence type="ECO:0000256" key="13">
    <source>
        <dbReference type="PROSITE-ProRule" id="PRU00723"/>
    </source>
</evidence>
<dbReference type="FunFam" id="3.30.70.330:FF:000502">
    <property type="entry name" value="Pre-mRNA-splicing factor cwc2, putative"/>
    <property type="match status" value="1"/>
</dbReference>
<dbReference type="Proteomes" id="UP000076078">
    <property type="component" value="Unassembled WGS sequence"/>
</dbReference>
<dbReference type="SUPFAM" id="SSF54928">
    <property type="entry name" value="RNA-binding domain, RBD"/>
    <property type="match status" value="1"/>
</dbReference>
<evidence type="ECO:0000256" key="2">
    <source>
        <dbReference type="ARBA" id="ARBA00008024"/>
    </source>
</evidence>
<feature type="region of interest" description="Disordered" evidence="14">
    <location>
        <begin position="1"/>
        <end position="26"/>
    </location>
</feature>
<dbReference type="InterPro" id="IPR036855">
    <property type="entry name" value="Znf_CCCH_sf"/>
</dbReference>
<keyword evidence="8 12" id="KW-0694">RNA-binding</keyword>
<dbReference type="PANTHER" id="PTHR14089">
    <property type="entry name" value="PRE-MRNA-SPLICING FACTOR RBM22"/>
    <property type="match status" value="1"/>
</dbReference>
<proteinExistence type="inferred from homology"/>
<feature type="compositionally biased region" description="Low complexity" evidence="14">
    <location>
        <begin position="374"/>
        <end position="387"/>
    </location>
</feature>
<dbReference type="InterPro" id="IPR012677">
    <property type="entry name" value="Nucleotide-bd_a/b_plait_sf"/>
</dbReference>
<keyword evidence="7 13" id="KW-0862">Zinc</keyword>
<evidence type="ECO:0000256" key="10">
    <source>
        <dbReference type="ARBA" id="ARBA00023242"/>
    </source>
</evidence>
<evidence type="ECO:0000256" key="12">
    <source>
        <dbReference type="PROSITE-ProRule" id="PRU00176"/>
    </source>
</evidence>
<feature type="compositionally biased region" description="Acidic residues" evidence="14">
    <location>
        <begin position="455"/>
        <end position="466"/>
    </location>
</feature>
<evidence type="ECO:0000313" key="18">
    <source>
        <dbReference type="Proteomes" id="UP000076078"/>
    </source>
</evidence>
<feature type="compositionally biased region" description="Low complexity" evidence="14">
    <location>
        <begin position="429"/>
        <end position="446"/>
    </location>
</feature>
<dbReference type="PANTHER" id="PTHR14089:SF2">
    <property type="entry name" value="PRE-MRNA-SPLICING FACTOR CWC2"/>
    <property type="match status" value="1"/>
</dbReference>
<accession>A0A151ZGG5</accession>
<evidence type="ECO:0000256" key="5">
    <source>
        <dbReference type="ARBA" id="ARBA00022728"/>
    </source>
</evidence>
<organism evidence="17 18">
    <name type="scientific">Tieghemostelium lacteum</name>
    <name type="common">Slime mold</name>
    <name type="synonym">Dictyostelium lacteum</name>
    <dbReference type="NCBI Taxonomy" id="361077"/>
    <lineage>
        <taxon>Eukaryota</taxon>
        <taxon>Amoebozoa</taxon>
        <taxon>Evosea</taxon>
        <taxon>Eumycetozoa</taxon>
        <taxon>Dictyostelia</taxon>
        <taxon>Dictyosteliales</taxon>
        <taxon>Raperosteliaceae</taxon>
        <taxon>Tieghemostelium</taxon>
    </lineage>
</organism>
<gene>
    <name evidence="17" type="ORF">DLAC_05673</name>
</gene>
<dbReference type="InterPro" id="IPR000571">
    <property type="entry name" value="Znf_CCCH"/>
</dbReference>
<name>A0A151ZGG5_TIELA</name>
<dbReference type="GO" id="GO:0071007">
    <property type="term" value="C:U2-type catalytic step 2 spliceosome"/>
    <property type="evidence" value="ECO:0007669"/>
    <property type="project" value="TreeGrafter"/>
</dbReference>
<dbReference type="OrthoDB" id="10251848at2759"/>
<dbReference type="GO" id="GO:0017070">
    <property type="term" value="F:U6 snRNA binding"/>
    <property type="evidence" value="ECO:0007669"/>
    <property type="project" value="TreeGrafter"/>
</dbReference>
<dbReference type="InParanoid" id="A0A151ZGG5"/>
<dbReference type="AlphaFoldDB" id="A0A151ZGG5"/>
<comment type="caution">
    <text evidence="17">The sequence shown here is derived from an EMBL/GenBank/DDBJ whole genome shotgun (WGS) entry which is preliminary data.</text>
</comment>
<feature type="region of interest" description="Disordered" evidence="14">
    <location>
        <begin position="429"/>
        <end position="466"/>
    </location>
</feature>
<dbReference type="InterPro" id="IPR039171">
    <property type="entry name" value="Cwc2/Slt11"/>
</dbReference>
<feature type="zinc finger region" description="C3H1-type" evidence="13">
    <location>
        <begin position="110"/>
        <end position="137"/>
    </location>
</feature>
<sequence>MSNKKVTTTETKNNNNNNNGNSVKKVNTTKEGLIPIGVDIIELQSKLLNRAARKQSTQINSRYEEHDVDGTEYNIWYGKKIGQKRQSWRDRVASETRCNLLKDCGKTKAAKGASFCLHFAKGRCVNGSECTFYHRIPTPEDDLKLDMAHDIFGRQRYKLDRDDMGGVGSFSRDNRTLFIGGIKSFGATIDESLRRAFEEWGPIEYVRTIPAKTIAFVRYLYRSSAEFAKEAMADQTLDNGDLLNIRWASEDCNPLAKMADERNFHRVATEAVNKKLKEMTPEQKSTVAIEMTGNYPNTDTQYPQLTDGRETTNNTQDNTYQLQYPGSVKYEVHPYAKMYNKKLTEKKEKGLLGDEVKPLSSTTVGNYFNLQTGSNSKQNSNNNSNSNLSAEEMKKQYDDYLSNYYKSYGYDYSQLTEEQKQQLIQYSQNYYQQGSNENNSSNSNGNGEEKLVAQYEDEDDEDENDE</sequence>
<keyword evidence="10" id="KW-0539">Nucleus</keyword>
<dbReference type="InterPro" id="IPR035979">
    <property type="entry name" value="RBD_domain_sf"/>
</dbReference>
<dbReference type="GO" id="GO:0006397">
    <property type="term" value="P:mRNA processing"/>
    <property type="evidence" value="ECO:0007669"/>
    <property type="project" value="UniProtKB-KW"/>
</dbReference>
<dbReference type="STRING" id="361077.A0A151ZGG5"/>
<keyword evidence="6 13" id="KW-0863">Zinc-finger</keyword>
<evidence type="ECO:0000256" key="8">
    <source>
        <dbReference type="ARBA" id="ARBA00022884"/>
    </source>
</evidence>
<reference evidence="17 18" key="1">
    <citation type="submission" date="2015-12" db="EMBL/GenBank/DDBJ databases">
        <title>Dictyostelia acquired genes for synthesis and detection of signals that induce cell-type specialization by lateral gene transfer from prokaryotes.</title>
        <authorList>
            <person name="Gloeckner G."/>
            <person name="Schaap P."/>
        </authorList>
    </citation>
    <scope>NUCLEOTIDE SEQUENCE [LARGE SCALE GENOMIC DNA]</scope>
    <source>
        <strain evidence="17 18">TK</strain>
    </source>
</reference>
<evidence type="ECO:0000256" key="1">
    <source>
        <dbReference type="ARBA" id="ARBA00004123"/>
    </source>
</evidence>
<keyword evidence="3" id="KW-0507">mRNA processing</keyword>
<dbReference type="SUPFAM" id="SSF90229">
    <property type="entry name" value="CCCH zinc finger"/>
    <property type="match status" value="1"/>
</dbReference>
<protein>
    <recommendedName>
        <fullName evidence="19">Pre-mRNA-splicing factor cwc2</fullName>
    </recommendedName>
</protein>
<evidence type="ECO:0000313" key="17">
    <source>
        <dbReference type="EMBL" id="KYQ93062.1"/>
    </source>
</evidence>
<keyword evidence="4 13" id="KW-0479">Metal-binding</keyword>
<evidence type="ECO:0008006" key="19">
    <source>
        <dbReference type="Google" id="ProtNLM"/>
    </source>
</evidence>
<dbReference type="GO" id="GO:0071006">
    <property type="term" value="C:U2-type catalytic step 1 spliceosome"/>
    <property type="evidence" value="ECO:0007669"/>
    <property type="project" value="TreeGrafter"/>
</dbReference>
<dbReference type="GO" id="GO:0036002">
    <property type="term" value="F:pre-mRNA binding"/>
    <property type="evidence" value="ECO:0007669"/>
    <property type="project" value="TreeGrafter"/>
</dbReference>
<comment type="subcellular location">
    <subcellularLocation>
        <location evidence="1">Nucleus</location>
    </subcellularLocation>
</comment>
<evidence type="ECO:0000256" key="4">
    <source>
        <dbReference type="ARBA" id="ARBA00022723"/>
    </source>
</evidence>
<dbReference type="GO" id="GO:0000974">
    <property type="term" value="C:Prp19 complex"/>
    <property type="evidence" value="ECO:0007669"/>
    <property type="project" value="TreeGrafter"/>
</dbReference>
<keyword evidence="11" id="KW-0131">Cell cycle</keyword>
<keyword evidence="9" id="KW-0508">mRNA splicing</keyword>
<dbReference type="OMA" id="NSRYEDH"/>
<dbReference type="EMBL" id="LODT01000028">
    <property type="protein sequence ID" value="KYQ93062.1"/>
    <property type="molecule type" value="Genomic_DNA"/>
</dbReference>
<dbReference type="InterPro" id="IPR034181">
    <property type="entry name" value="Cwc2_RRM"/>
</dbReference>
<dbReference type="GO" id="GO:0008380">
    <property type="term" value="P:RNA splicing"/>
    <property type="evidence" value="ECO:0007669"/>
    <property type="project" value="UniProtKB-KW"/>
</dbReference>
<evidence type="ECO:0000256" key="14">
    <source>
        <dbReference type="SAM" id="MobiDB-lite"/>
    </source>
</evidence>
<feature type="region of interest" description="Disordered" evidence="14">
    <location>
        <begin position="367"/>
        <end position="387"/>
    </location>
</feature>
<comment type="similarity">
    <text evidence="2">Belongs to the RRM CWC2 family.</text>
</comment>
<evidence type="ECO:0000256" key="6">
    <source>
        <dbReference type="ARBA" id="ARBA00022771"/>
    </source>
</evidence>
<keyword evidence="18" id="KW-1185">Reference proteome</keyword>